<evidence type="ECO:0000256" key="5">
    <source>
        <dbReference type="SAM" id="MobiDB-lite"/>
    </source>
</evidence>
<organism evidence="8 9">
    <name type="scientific">Mycobacterium cookii</name>
    <dbReference type="NCBI Taxonomy" id="1775"/>
    <lineage>
        <taxon>Bacteria</taxon>
        <taxon>Bacillati</taxon>
        <taxon>Actinomycetota</taxon>
        <taxon>Actinomycetes</taxon>
        <taxon>Mycobacteriales</taxon>
        <taxon>Mycobacteriaceae</taxon>
        <taxon>Mycobacterium</taxon>
    </lineage>
</organism>
<dbReference type="Gene3D" id="1.10.3430.10">
    <property type="entry name" value="Ammonium transporter AmtB like domains"/>
    <property type="match status" value="1"/>
</dbReference>
<accession>A0A7I7KQY9</accession>
<dbReference type="GO" id="GO:0016020">
    <property type="term" value="C:membrane"/>
    <property type="evidence" value="ECO:0007669"/>
    <property type="project" value="UniProtKB-SubCell"/>
</dbReference>
<keyword evidence="2 6" id="KW-0812">Transmembrane</keyword>
<dbReference type="Proteomes" id="UP000465866">
    <property type="component" value="Chromosome"/>
</dbReference>
<feature type="domain" description="Ammonium transporter AmtB-like" evidence="7">
    <location>
        <begin position="11"/>
        <end position="73"/>
    </location>
</feature>
<dbReference type="Pfam" id="PF00909">
    <property type="entry name" value="Ammonium_transp"/>
    <property type="match status" value="1"/>
</dbReference>
<evidence type="ECO:0000313" key="9">
    <source>
        <dbReference type="Proteomes" id="UP000465866"/>
    </source>
</evidence>
<dbReference type="InterPro" id="IPR024041">
    <property type="entry name" value="NH4_transpt_AmtB-like_dom"/>
</dbReference>
<keyword evidence="4 6" id="KW-0472">Membrane</keyword>
<evidence type="ECO:0000259" key="7">
    <source>
        <dbReference type="Pfam" id="PF00909"/>
    </source>
</evidence>
<dbReference type="EMBL" id="AP022569">
    <property type="protein sequence ID" value="BBX44001.1"/>
    <property type="molecule type" value="Genomic_DNA"/>
</dbReference>
<feature type="transmembrane region" description="Helical" evidence="6">
    <location>
        <begin position="21"/>
        <end position="46"/>
    </location>
</feature>
<dbReference type="InterPro" id="IPR029020">
    <property type="entry name" value="Ammonium/urea_transptr"/>
</dbReference>
<keyword evidence="3 6" id="KW-1133">Transmembrane helix</keyword>
<protein>
    <recommendedName>
        <fullName evidence="7">Ammonium transporter AmtB-like domain-containing protein</fullName>
    </recommendedName>
</protein>
<evidence type="ECO:0000313" key="8">
    <source>
        <dbReference type="EMBL" id="BBX44001.1"/>
    </source>
</evidence>
<evidence type="ECO:0000256" key="6">
    <source>
        <dbReference type="SAM" id="Phobius"/>
    </source>
</evidence>
<dbReference type="AlphaFoldDB" id="A0A7I7KQY9"/>
<sequence length="107" mass="11747">MPRLRPCRRQGIVLRRGWDQLWRQAVGAFSVLFYSAIVTLILALILKYTIGLRLTPEAEAAGVDESQHAESGYDFATATGGSVLPHASLPEGTFDHDHRAGDKVEAE</sequence>
<dbReference type="KEGG" id="mcoo:MCOO_00160"/>
<dbReference type="GO" id="GO:0008519">
    <property type="term" value="F:ammonium channel activity"/>
    <property type="evidence" value="ECO:0007669"/>
    <property type="project" value="InterPro"/>
</dbReference>
<feature type="region of interest" description="Disordered" evidence="5">
    <location>
        <begin position="82"/>
        <end position="107"/>
    </location>
</feature>
<name>A0A7I7KQY9_9MYCO</name>
<evidence type="ECO:0000256" key="1">
    <source>
        <dbReference type="ARBA" id="ARBA00004141"/>
    </source>
</evidence>
<evidence type="ECO:0000256" key="4">
    <source>
        <dbReference type="ARBA" id="ARBA00023136"/>
    </source>
</evidence>
<keyword evidence="9" id="KW-1185">Reference proteome</keyword>
<gene>
    <name evidence="8" type="ORF">MCOO_00160</name>
</gene>
<comment type="subcellular location">
    <subcellularLocation>
        <location evidence="1">Membrane</location>
        <topology evidence="1">Multi-pass membrane protein</topology>
    </subcellularLocation>
</comment>
<evidence type="ECO:0000256" key="3">
    <source>
        <dbReference type="ARBA" id="ARBA00022989"/>
    </source>
</evidence>
<proteinExistence type="predicted"/>
<feature type="compositionally biased region" description="Basic and acidic residues" evidence="5">
    <location>
        <begin position="93"/>
        <end position="107"/>
    </location>
</feature>
<reference evidence="8 9" key="1">
    <citation type="journal article" date="2019" name="Emerg. Microbes Infect.">
        <title>Comprehensive subspecies identification of 175 nontuberculous mycobacteria species based on 7547 genomic profiles.</title>
        <authorList>
            <person name="Matsumoto Y."/>
            <person name="Kinjo T."/>
            <person name="Motooka D."/>
            <person name="Nabeya D."/>
            <person name="Jung N."/>
            <person name="Uechi K."/>
            <person name="Horii T."/>
            <person name="Iida T."/>
            <person name="Fujita J."/>
            <person name="Nakamura S."/>
        </authorList>
    </citation>
    <scope>NUCLEOTIDE SEQUENCE [LARGE SCALE GENOMIC DNA]</scope>
    <source>
        <strain evidence="8 9">JCM 12404</strain>
    </source>
</reference>
<evidence type="ECO:0000256" key="2">
    <source>
        <dbReference type="ARBA" id="ARBA00022692"/>
    </source>
</evidence>
<dbReference type="SUPFAM" id="SSF111352">
    <property type="entry name" value="Ammonium transporter"/>
    <property type="match status" value="1"/>
</dbReference>